<keyword evidence="1" id="KW-0812">Transmembrane</keyword>
<name>A0A8F3EAU7_9CAUD</name>
<keyword evidence="1" id="KW-0472">Membrane</keyword>
<reference evidence="2" key="1">
    <citation type="submission" date="2021-05" db="EMBL/GenBank/DDBJ databases">
        <authorList>
            <person name="Moore L.J."/>
            <person name="Samuelson I.O."/>
            <person name="Sarkilahti S.K."/>
            <person name="Tutterrow P.B."/>
            <person name="Spring A.M."/>
            <person name="Klyczek K."/>
            <person name="Garlena R.A."/>
            <person name="Russell D.A."/>
            <person name="Pope W.H."/>
            <person name="Jacobs-Sera D."/>
            <person name="Hatfull G.F."/>
        </authorList>
    </citation>
    <scope>NUCLEOTIDE SEQUENCE</scope>
</reference>
<dbReference type="Proteomes" id="UP000693901">
    <property type="component" value="Segment"/>
</dbReference>
<evidence type="ECO:0000256" key="1">
    <source>
        <dbReference type="SAM" id="Phobius"/>
    </source>
</evidence>
<proteinExistence type="predicted"/>
<gene>
    <name evidence="2" type="primary">60</name>
    <name evidence="2" type="ORF">SEA_ZAHEER_60</name>
</gene>
<dbReference type="GeneID" id="80034192"/>
<sequence length="65" mass="6644">MNFLFLALAIIAALIALMALANIARVAAGRVNFANGGALLAHLLYVAVGAVAAIWLFSLAGVIHV</sequence>
<protein>
    <submittedName>
        <fullName evidence="2">Uncharacterized protein</fullName>
    </submittedName>
</protein>
<evidence type="ECO:0000313" key="2">
    <source>
        <dbReference type="EMBL" id="QWY84256.1"/>
    </source>
</evidence>
<keyword evidence="3" id="KW-1185">Reference proteome</keyword>
<feature type="transmembrane region" description="Helical" evidence="1">
    <location>
        <begin position="38"/>
        <end position="63"/>
    </location>
</feature>
<evidence type="ECO:0000313" key="3">
    <source>
        <dbReference type="Proteomes" id="UP000693901"/>
    </source>
</evidence>
<dbReference type="EMBL" id="MZ150784">
    <property type="protein sequence ID" value="QWY84256.1"/>
    <property type="molecule type" value="Genomic_DNA"/>
</dbReference>
<organism evidence="2 3">
    <name type="scientific">Arthrobacter phage Zaheer</name>
    <dbReference type="NCBI Taxonomy" id="2836041"/>
    <lineage>
        <taxon>Viruses</taxon>
        <taxon>Duplodnaviria</taxon>
        <taxon>Heunggongvirae</taxon>
        <taxon>Uroviricota</taxon>
        <taxon>Caudoviricetes</taxon>
        <taxon>Daemsvirinae</taxon>
        <taxon>Nanditavirus</taxon>
        <taxon>Nanditavirus zaheer</taxon>
    </lineage>
</organism>
<dbReference type="KEGG" id="vg:80034192"/>
<dbReference type="RefSeq" id="YP_010761087.1">
    <property type="nucleotide sequence ID" value="NC_073591.1"/>
</dbReference>
<keyword evidence="1" id="KW-1133">Transmembrane helix</keyword>
<accession>A0A8F3EAU7</accession>